<dbReference type="InterPro" id="IPR038444">
    <property type="entry name" value="DUF465_sf"/>
</dbReference>
<dbReference type="RefSeq" id="WP_043357222.1">
    <property type="nucleotide sequence ID" value="NZ_CP010537.1"/>
</dbReference>
<dbReference type="InterPro" id="IPR007420">
    <property type="entry name" value="DUF465"/>
</dbReference>
<dbReference type="STRING" id="68895.RR42_s3296"/>
<sequence length="72" mass="8324">MFPEFRDQISILKTQDAHFARLFTRHNELDHEIKNMEAGTVPADGTAIEILKKEKLLLKDQLYVILRKVSAS</sequence>
<dbReference type="OrthoDB" id="5616367at2"/>
<evidence type="ECO:0008006" key="3">
    <source>
        <dbReference type="Google" id="ProtNLM"/>
    </source>
</evidence>
<dbReference type="Gene3D" id="6.10.280.50">
    <property type="match status" value="1"/>
</dbReference>
<organism evidence="1 2">
    <name type="scientific">Cupriavidus basilensis</name>
    <dbReference type="NCBI Taxonomy" id="68895"/>
    <lineage>
        <taxon>Bacteria</taxon>
        <taxon>Pseudomonadati</taxon>
        <taxon>Pseudomonadota</taxon>
        <taxon>Betaproteobacteria</taxon>
        <taxon>Burkholderiales</taxon>
        <taxon>Burkholderiaceae</taxon>
        <taxon>Cupriavidus</taxon>
    </lineage>
</organism>
<dbReference type="EMBL" id="CP010537">
    <property type="protein sequence ID" value="AJG24872.1"/>
    <property type="molecule type" value="Genomic_DNA"/>
</dbReference>
<keyword evidence="2" id="KW-1185">Reference proteome</keyword>
<evidence type="ECO:0000313" key="2">
    <source>
        <dbReference type="Proteomes" id="UP000031843"/>
    </source>
</evidence>
<dbReference type="Proteomes" id="UP000031843">
    <property type="component" value="Chromosome secondary"/>
</dbReference>
<dbReference type="AlphaFoldDB" id="A0A0C4YG96"/>
<reference evidence="1 2" key="1">
    <citation type="journal article" date="2015" name="Genome Announc.">
        <title>Complete Genome Sequence of Cupriavidus basilensis 4G11, Isolated from the Oak Ridge Field Research Center Site.</title>
        <authorList>
            <person name="Ray J."/>
            <person name="Waters R.J."/>
            <person name="Skerker J.M."/>
            <person name="Kuehl J.V."/>
            <person name="Price M.N."/>
            <person name="Huang J."/>
            <person name="Chakraborty R."/>
            <person name="Arkin A.P."/>
            <person name="Deutschbauer A."/>
        </authorList>
    </citation>
    <scope>NUCLEOTIDE SEQUENCE [LARGE SCALE GENOMIC DNA]</scope>
    <source>
        <strain evidence="1">4G11</strain>
    </source>
</reference>
<protein>
    <recommendedName>
        <fullName evidence="3">YdcH family protein</fullName>
    </recommendedName>
</protein>
<name>A0A0C4YG96_9BURK</name>
<dbReference type="Pfam" id="PF04325">
    <property type="entry name" value="DUF465"/>
    <property type="match status" value="1"/>
</dbReference>
<proteinExistence type="predicted"/>
<accession>A0A0C4YG96</accession>
<dbReference type="KEGG" id="cbw:RR42_s3296"/>
<gene>
    <name evidence="1" type="ORF">RR42_s3296</name>
</gene>
<evidence type="ECO:0000313" key="1">
    <source>
        <dbReference type="EMBL" id="AJG24872.1"/>
    </source>
</evidence>